<organism evidence="1 3">
    <name type="scientific">Prunus armeniaca</name>
    <name type="common">Apricot</name>
    <name type="synonym">Armeniaca vulgaris</name>
    <dbReference type="NCBI Taxonomy" id="36596"/>
    <lineage>
        <taxon>Eukaryota</taxon>
        <taxon>Viridiplantae</taxon>
        <taxon>Streptophyta</taxon>
        <taxon>Embryophyta</taxon>
        <taxon>Tracheophyta</taxon>
        <taxon>Spermatophyta</taxon>
        <taxon>Magnoliopsida</taxon>
        <taxon>eudicotyledons</taxon>
        <taxon>Gunneridae</taxon>
        <taxon>Pentapetalae</taxon>
        <taxon>rosids</taxon>
        <taxon>fabids</taxon>
        <taxon>Rosales</taxon>
        <taxon>Rosaceae</taxon>
        <taxon>Amygdaloideae</taxon>
        <taxon>Amygdaleae</taxon>
        <taxon>Prunus</taxon>
    </lineage>
</organism>
<keyword evidence="4" id="KW-1185">Reference proteome</keyword>
<evidence type="ECO:0000313" key="3">
    <source>
        <dbReference type="Proteomes" id="UP000507222"/>
    </source>
</evidence>
<dbReference type="Proteomes" id="UP000507245">
    <property type="component" value="Unassembled WGS sequence"/>
</dbReference>
<protein>
    <submittedName>
        <fullName evidence="1">Uncharacterized protein</fullName>
    </submittedName>
</protein>
<evidence type="ECO:0000313" key="4">
    <source>
        <dbReference type="Proteomes" id="UP000507245"/>
    </source>
</evidence>
<dbReference type="Proteomes" id="UP000507222">
    <property type="component" value="Unassembled WGS sequence"/>
</dbReference>
<reference evidence="1 3" key="2">
    <citation type="submission" date="2020-05" db="EMBL/GenBank/DDBJ databases">
        <authorList>
            <person name="Campoy J."/>
            <person name="Schneeberger K."/>
            <person name="Spophaly S."/>
        </authorList>
    </citation>
    <scope>NUCLEOTIDE SEQUENCE [LARGE SCALE GENOMIC DNA]</scope>
    <source>
        <strain evidence="1">PruArmRojPasFocal</strain>
    </source>
</reference>
<proteinExistence type="predicted"/>
<reference evidence="4" key="1">
    <citation type="journal article" date="2020" name="Genome Biol.">
        <title>Gamete binning: chromosome-level and haplotype-resolved genome assembly enabled by high-throughput single-cell sequencing of gamete genomes.</title>
        <authorList>
            <person name="Campoy J.A."/>
            <person name="Sun H."/>
            <person name="Goel M."/>
            <person name="Jiao W.-B."/>
            <person name="Folz-Donahue K."/>
            <person name="Wang N."/>
            <person name="Rubio M."/>
            <person name="Liu C."/>
            <person name="Kukat C."/>
            <person name="Ruiz D."/>
            <person name="Huettel B."/>
            <person name="Schneeberger K."/>
        </authorList>
    </citation>
    <scope>NUCLEOTIDE SEQUENCE [LARGE SCALE GENOMIC DNA]</scope>
    <source>
        <strain evidence="4">cv. Rojo Pasion</strain>
    </source>
</reference>
<dbReference type="EMBL" id="CAEKDK010000006">
    <property type="protein sequence ID" value="CAB4285476.1"/>
    <property type="molecule type" value="Genomic_DNA"/>
</dbReference>
<dbReference type="AlphaFoldDB" id="A0A6J5V8X6"/>
<dbReference type="EMBL" id="CAEKKB010000006">
    <property type="protein sequence ID" value="CAB4315820.1"/>
    <property type="molecule type" value="Genomic_DNA"/>
</dbReference>
<accession>A0A6J5V8X6</accession>
<sequence>MMRARVRRGSCGTGTLFGKEKVFCTWSFGKTDLWSSWDLNGACRSATRPLPFGKGARLCCESSVCKGDSSRNLSK</sequence>
<name>A0A6J5V8X6_PRUAR</name>
<evidence type="ECO:0000313" key="1">
    <source>
        <dbReference type="EMBL" id="CAB4285476.1"/>
    </source>
</evidence>
<evidence type="ECO:0000313" key="2">
    <source>
        <dbReference type="EMBL" id="CAB4315820.1"/>
    </source>
</evidence>
<gene>
    <name evidence="1" type="ORF">CURHAP_LOCUS41295</name>
    <name evidence="2" type="ORF">ORAREDHAP_LOCUS40632</name>
</gene>